<dbReference type="RefSeq" id="WP_012387996.1">
    <property type="nucleotide sequence ID" value="NC_010602.1"/>
</dbReference>
<reference evidence="1 2" key="1">
    <citation type="journal article" date="2008" name="PLoS ONE">
        <title>Genome sequence of the saprophyte Leptospira biflexa provides insights into the evolution of Leptospira and the pathogenesis of leptospirosis.</title>
        <authorList>
            <person name="Picardeau M."/>
            <person name="Bulach D.M."/>
            <person name="Bouchier C."/>
            <person name="Zuerner R.L."/>
            <person name="Zidane N."/>
            <person name="Wilson P.J."/>
            <person name="Creno S."/>
            <person name="Kuczek E.S."/>
            <person name="Bommezzadri S."/>
            <person name="Davis J.C."/>
            <person name="McGrath A."/>
            <person name="Johnson M.J."/>
            <person name="Boursaux-Eude C."/>
            <person name="Seemann T."/>
            <person name="Rouy Z."/>
            <person name="Coppel R.L."/>
            <person name="Rood J.I."/>
            <person name="Lajus A."/>
            <person name="Davies J.K."/>
            <person name="Medigue C."/>
            <person name="Adler B."/>
        </authorList>
    </citation>
    <scope>NUCLEOTIDE SEQUENCE [LARGE SCALE GENOMIC DNA]</scope>
    <source>
        <strain evidence="2">Patoc 1 / ATCC 23582 / Paris</strain>
    </source>
</reference>
<name>B0SMH0_LEPBP</name>
<evidence type="ECO:0008006" key="3">
    <source>
        <dbReference type="Google" id="ProtNLM"/>
    </source>
</evidence>
<dbReference type="BioCyc" id="LBIF456481:LEPBI_RS04865-MONOMER"/>
<dbReference type="EMBL" id="CP000786">
    <property type="protein sequence ID" value="ABZ97114.1"/>
    <property type="molecule type" value="Genomic_DNA"/>
</dbReference>
<dbReference type="OrthoDB" id="345861at2"/>
<proteinExistence type="predicted"/>
<dbReference type="STRING" id="456481.LEPBI_I0990"/>
<dbReference type="Proteomes" id="UP000001847">
    <property type="component" value="Chromosome I"/>
</dbReference>
<dbReference type="PROSITE" id="PS51257">
    <property type="entry name" value="PROKAR_LIPOPROTEIN"/>
    <property type="match status" value="1"/>
</dbReference>
<gene>
    <name evidence="1" type="ordered locus">LEPBI_I0990</name>
</gene>
<accession>B0SMH0</accession>
<keyword evidence="2" id="KW-1185">Reference proteome</keyword>
<evidence type="ECO:0000313" key="2">
    <source>
        <dbReference type="Proteomes" id="UP000001847"/>
    </source>
</evidence>
<dbReference type="KEGG" id="lbi:LEPBI_I0990"/>
<dbReference type="AlphaFoldDB" id="B0SMH0"/>
<sequence>MMKITQSELWNVICLFGICFVLSCHKAEIDDPKEYQIVKNAYQSGHLTVVQAILMDRKKERELTTEETKLYFKSLFYLSEWREFFHEWDLLEAKPKELIFYYFKAILLSKDKRVVNLAEENALLELLPISPEACLLYLQWNGPKLKPNQKKIFLAQLKQFQTLIHRMDQELELR</sequence>
<organism evidence="1 2">
    <name type="scientific">Leptospira biflexa serovar Patoc (strain Patoc 1 / ATCC 23582 / Paris)</name>
    <dbReference type="NCBI Taxonomy" id="456481"/>
    <lineage>
        <taxon>Bacteria</taxon>
        <taxon>Pseudomonadati</taxon>
        <taxon>Spirochaetota</taxon>
        <taxon>Spirochaetia</taxon>
        <taxon>Leptospirales</taxon>
        <taxon>Leptospiraceae</taxon>
        <taxon>Leptospira</taxon>
    </lineage>
</organism>
<protein>
    <recommendedName>
        <fullName evidence="3">Lipoprotein</fullName>
    </recommendedName>
</protein>
<evidence type="ECO:0000313" key="1">
    <source>
        <dbReference type="EMBL" id="ABZ97114.1"/>
    </source>
</evidence>
<dbReference type="HOGENOM" id="CLU_1538210_0_0_12"/>